<proteinExistence type="predicted"/>
<organism evidence="2 3">
    <name type="scientific">Aphanomyces euteiches</name>
    <dbReference type="NCBI Taxonomy" id="100861"/>
    <lineage>
        <taxon>Eukaryota</taxon>
        <taxon>Sar</taxon>
        <taxon>Stramenopiles</taxon>
        <taxon>Oomycota</taxon>
        <taxon>Saprolegniomycetes</taxon>
        <taxon>Saprolegniales</taxon>
        <taxon>Verrucalvaceae</taxon>
        <taxon>Aphanomyces</taxon>
    </lineage>
</organism>
<evidence type="ECO:0000259" key="1">
    <source>
        <dbReference type="Pfam" id="PF13358"/>
    </source>
</evidence>
<protein>
    <recommendedName>
        <fullName evidence="1">Tc1-like transposase DDE domain-containing protein</fullName>
    </recommendedName>
</protein>
<feature type="domain" description="Tc1-like transposase DDE" evidence="1">
    <location>
        <begin position="175"/>
        <end position="299"/>
    </location>
</feature>
<name>A0A6G0WG07_9STRA</name>
<dbReference type="VEuPathDB" id="FungiDB:AeMF1_005888"/>
<dbReference type="InterPro" id="IPR036397">
    <property type="entry name" value="RNaseH_sf"/>
</dbReference>
<dbReference type="Pfam" id="PF13358">
    <property type="entry name" value="DDE_3"/>
    <property type="match status" value="1"/>
</dbReference>
<dbReference type="PANTHER" id="PTHR33939:SF1">
    <property type="entry name" value="DUF4371 DOMAIN-CONTAINING PROTEIN"/>
    <property type="match status" value="1"/>
</dbReference>
<sequence>MVQVFVRNRRAERQRTTAVDVLKFFKQKRILDFNESNSKQFNSSLRTVQRFLSRQGYKRGSRKGSSTYHLSKKNMVACDQYVRMMQPFIASDQRPPIVYTDESYIHHHYKCPNYDLYDPLDKLDVPRKEKHKGRRYCFIAAILDSPTMDSHVMALDIFTGGNSKAKEPKDYHAMFNHEYYVTWFGKLLKELEDLGVCNALIVMDNAKYHKGRPSNTPKSRQSKSCLLEACSRYGIEVTGDEYKSMLWTKLSAYIEANVPPVIVSMAQDHGHKIVFTPPYHSDLQPIELIWATVKSAVGRQYTDMTKFPEVKVRLIEAFDNLSHHTIKGCVRSAEGKLQKLHEHLLHIDALEVYEESSGESSGTCDDIPSDTE</sequence>
<keyword evidence="3" id="KW-1185">Reference proteome</keyword>
<evidence type="ECO:0000313" key="3">
    <source>
        <dbReference type="Proteomes" id="UP000481153"/>
    </source>
</evidence>
<gene>
    <name evidence="2" type="ORF">Ae201684_015500</name>
</gene>
<dbReference type="InterPro" id="IPR038717">
    <property type="entry name" value="Tc1-like_DDE_dom"/>
</dbReference>
<comment type="caution">
    <text evidence="2">The sequence shown here is derived from an EMBL/GenBank/DDBJ whole genome shotgun (WGS) entry which is preliminary data.</text>
</comment>
<dbReference type="GO" id="GO:0003676">
    <property type="term" value="F:nucleic acid binding"/>
    <property type="evidence" value="ECO:0007669"/>
    <property type="project" value="InterPro"/>
</dbReference>
<accession>A0A6G0WG07</accession>
<dbReference type="AlphaFoldDB" id="A0A6G0WG07"/>
<dbReference type="Gene3D" id="3.30.420.10">
    <property type="entry name" value="Ribonuclease H-like superfamily/Ribonuclease H"/>
    <property type="match status" value="1"/>
</dbReference>
<evidence type="ECO:0000313" key="2">
    <source>
        <dbReference type="EMBL" id="KAF0726165.1"/>
    </source>
</evidence>
<dbReference type="EMBL" id="VJMJ01000223">
    <property type="protein sequence ID" value="KAF0726165.1"/>
    <property type="molecule type" value="Genomic_DNA"/>
</dbReference>
<dbReference type="PANTHER" id="PTHR33939">
    <property type="entry name" value="PROTEIN CBG22215"/>
    <property type="match status" value="1"/>
</dbReference>
<dbReference type="Proteomes" id="UP000481153">
    <property type="component" value="Unassembled WGS sequence"/>
</dbReference>
<reference evidence="2 3" key="1">
    <citation type="submission" date="2019-07" db="EMBL/GenBank/DDBJ databases">
        <title>Genomics analysis of Aphanomyces spp. identifies a new class of oomycete effector associated with host adaptation.</title>
        <authorList>
            <person name="Gaulin E."/>
        </authorList>
    </citation>
    <scope>NUCLEOTIDE SEQUENCE [LARGE SCALE GENOMIC DNA]</scope>
    <source>
        <strain evidence="2 3">ATCC 201684</strain>
    </source>
</reference>